<dbReference type="InterPro" id="IPR011051">
    <property type="entry name" value="RmlC_Cupin_sf"/>
</dbReference>
<proteinExistence type="predicted"/>
<evidence type="ECO:0000256" key="3">
    <source>
        <dbReference type="SAM" id="MobiDB-lite"/>
    </source>
</evidence>
<protein>
    <submittedName>
        <fullName evidence="5">Cupin</fullName>
    </submittedName>
</protein>
<dbReference type="InterPro" id="IPR013096">
    <property type="entry name" value="Cupin_2"/>
</dbReference>
<evidence type="ECO:0000256" key="1">
    <source>
        <dbReference type="ARBA" id="ARBA00022964"/>
    </source>
</evidence>
<dbReference type="OrthoDB" id="285029at2"/>
<name>A0A2S7IK19_9BACT</name>
<dbReference type="AlphaFoldDB" id="A0A2S7IK19"/>
<reference evidence="6" key="1">
    <citation type="submission" date="2018-02" db="EMBL/GenBank/DDBJ databases">
        <title>Genome sequencing of Solimonas sp. HR-BB.</title>
        <authorList>
            <person name="Lee Y."/>
            <person name="Jeon C.O."/>
        </authorList>
    </citation>
    <scope>NUCLEOTIDE SEQUENCE [LARGE SCALE GENOMIC DNA]</scope>
    <source>
        <strain evidence="6">HR-U</strain>
    </source>
</reference>
<dbReference type="SUPFAM" id="SSF51182">
    <property type="entry name" value="RmlC-like cupins"/>
    <property type="match status" value="1"/>
</dbReference>
<dbReference type="PANTHER" id="PTHR41517:SF1">
    <property type="entry name" value="CUPIN"/>
    <property type="match status" value="1"/>
</dbReference>
<dbReference type="GO" id="GO:0051213">
    <property type="term" value="F:dioxygenase activity"/>
    <property type="evidence" value="ECO:0007669"/>
    <property type="project" value="UniProtKB-KW"/>
</dbReference>
<evidence type="ECO:0000259" key="4">
    <source>
        <dbReference type="Pfam" id="PF07883"/>
    </source>
</evidence>
<feature type="region of interest" description="Disordered" evidence="3">
    <location>
        <begin position="1"/>
        <end position="28"/>
    </location>
</feature>
<keyword evidence="6" id="KW-1185">Reference proteome</keyword>
<dbReference type="EMBL" id="PTRA01000002">
    <property type="protein sequence ID" value="PQA56998.1"/>
    <property type="molecule type" value="Genomic_DNA"/>
</dbReference>
<comment type="caution">
    <text evidence="5">The sequence shown here is derived from an EMBL/GenBank/DDBJ whole genome shotgun (WGS) entry which is preliminary data.</text>
</comment>
<dbReference type="PANTHER" id="PTHR41517">
    <property type="entry name" value="1,2-DIOXYGENASE PROTEIN-RELATED"/>
    <property type="match status" value="1"/>
</dbReference>
<feature type="domain" description="Cupin type-2" evidence="4">
    <location>
        <begin position="87"/>
        <end position="149"/>
    </location>
</feature>
<feature type="compositionally biased region" description="Polar residues" evidence="3">
    <location>
        <begin position="1"/>
        <end position="12"/>
    </location>
</feature>
<dbReference type="Pfam" id="PF07883">
    <property type="entry name" value="Cupin_2"/>
    <property type="match status" value="1"/>
</dbReference>
<dbReference type="Gene3D" id="2.60.120.10">
    <property type="entry name" value="Jelly Rolls"/>
    <property type="match status" value="1"/>
</dbReference>
<gene>
    <name evidence="5" type="ORF">C5O19_16855</name>
</gene>
<evidence type="ECO:0000256" key="2">
    <source>
        <dbReference type="ARBA" id="ARBA00023002"/>
    </source>
</evidence>
<dbReference type="InterPro" id="IPR014710">
    <property type="entry name" value="RmlC-like_jellyroll"/>
</dbReference>
<dbReference type="Proteomes" id="UP000239590">
    <property type="component" value="Unassembled WGS sequence"/>
</dbReference>
<evidence type="ECO:0000313" key="5">
    <source>
        <dbReference type="EMBL" id="PQA56998.1"/>
    </source>
</evidence>
<accession>A0A2S7IK19</accession>
<sequence>MSINETMTSNESIRPMETASPKDEKFTSNDFHKTYARPVFRRPEKLIHRNVEQAGAHDQFSSERKHPVFFVDLPTQNVSMTIGGLLPDQLTNRHRHTYETVLYVLEGQGWTEVEGERVEWKAGDAVYIPSWAWHRHQNTSATEPARYLACENAPQLQNLGVALREEEGRDL</sequence>
<evidence type="ECO:0000313" key="6">
    <source>
        <dbReference type="Proteomes" id="UP000239590"/>
    </source>
</evidence>
<organism evidence="5 6">
    <name type="scientific">Siphonobacter curvatus</name>
    <dbReference type="NCBI Taxonomy" id="2094562"/>
    <lineage>
        <taxon>Bacteria</taxon>
        <taxon>Pseudomonadati</taxon>
        <taxon>Bacteroidota</taxon>
        <taxon>Cytophagia</taxon>
        <taxon>Cytophagales</taxon>
        <taxon>Cytophagaceae</taxon>
        <taxon>Siphonobacter</taxon>
    </lineage>
</organism>
<keyword evidence="1" id="KW-0223">Dioxygenase</keyword>
<keyword evidence="2" id="KW-0560">Oxidoreductase</keyword>
<dbReference type="InterPro" id="IPR047183">
    <property type="entry name" value="GDO-like"/>
</dbReference>